<dbReference type="AlphaFoldDB" id="A0A1Y4QXR2"/>
<sequence length="148" mass="17075">MKHSRYLLLDKGAYIAHIGIFSKRLTDDYLEAKRFTRGQATRLEERYGFQKISESELESVIKVESLEKQKAEDAKVCLFMGKQFQLNTHLDIYFYLQDDGQLSTMIYLIEAPDGSGNYYTISPSSDLYKTAQEALNKAKLSKREVRNA</sequence>
<proteinExistence type="predicted"/>
<dbReference type="RefSeq" id="WP_087215175.1">
    <property type="nucleotide sequence ID" value="NZ_CP144490.1"/>
</dbReference>
<reference evidence="2" key="1">
    <citation type="submission" date="2017-04" db="EMBL/GenBank/DDBJ databases">
        <title>Function of individual gut microbiota members based on whole genome sequencing of pure cultures obtained from chicken caecum.</title>
        <authorList>
            <person name="Medvecky M."/>
            <person name="Cejkova D."/>
            <person name="Polansky O."/>
            <person name="Karasova D."/>
            <person name="Kubasova T."/>
            <person name="Cizek A."/>
            <person name="Rychlik I."/>
        </authorList>
    </citation>
    <scope>NUCLEOTIDE SEQUENCE [LARGE SCALE GENOMIC DNA]</scope>
    <source>
        <strain evidence="2">An144</strain>
    </source>
</reference>
<protein>
    <submittedName>
        <fullName evidence="1">Uncharacterized protein</fullName>
    </submittedName>
</protein>
<gene>
    <name evidence="1" type="ORF">B5E88_07685</name>
</gene>
<accession>A0A1Y4QXR2</accession>
<evidence type="ECO:0000313" key="1">
    <source>
        <dbReference type="EMBL" id="OUQ10069.1"/>
    </source>
</evidence>
<evidence type="ECO:0000313" key="2">
    <source>
        <dbReference type="Proteomes" id="UP000196074"/>
    </source>
</evidence>
<dbReference type="EMBL" id="NFLC01000013">
    <property type="protein sequence ID" value="OUQ10069.1"/>
    <property type="molecule type" value="Genomic_DNA"/>
</dbReference>
<name>A0A1Y4QXR2_9ENTE</name>
<dbReference type="Proteomes" id="UP000196074">
    <property type="component" value="Unassembled WGS sequence"/>
</dbReference>
<comment type="caution">
    <text evidence="1">The sequence shown here is derived from an EMBL/GenBank/DDBJ whole genome shotgun (WGS) entry which is preliminary data.</text>
</comment>
<organism evidence="1 2">
    <name type="scientific">Enterococcus cecorum</name>
    <dbReference type="NCBI Taxonomy" id="44008"/>
    <lineage>
        <taxon>Bacteria</taxon>
        <taxon>Bacillati</taxon>
        <taxon>Bacillota</taxon>
        <taxon>Bacilli</taxon>
        <taxon>Lactobacillales</taxon>
        <taxon>Enterococcaceae</taxon>
        <taxon>Enterococcus</taxon>
    </lineage>
</organism>